<evidence type="ECO:0000313" key="4">
    <source>
        <dbReference type="Proteomes" id="UP000010483"/>
    </source>
</evidence>
<dbReference type="Pfam" id="PF13672">
    <property type="entry name" value="PP2C_2"/>
    <property type="match status" value="1"/>
</dbReference>
<evidence type="ECO:0000259" key="2">
    <source>
        <dbReference type="PROSITE" id="PS51746"/>
    </source>
</evidence>
<dbReference type="InterPro" id="IPR036457">
    <property type="entry name" value="PPM-type-like_dom_sf"/>
</dbReference>
<reference evidence="4" key="1">
    <citation type="journal article" date="2013" name="Proc. Natl. Acad. Sci. U.S.A.">
        <title>Improving the coverage of the cyanobacterial phylum using diversity-driven genome sequencing.</title>
        <authorList>
            <person name="Shih P.M."/>
            <person name="Wu D."/>
            <person name="Latifi A."/>
            <person name="Axen S.D."/>
            <person name="Fewer D.P."/>
            <person name="Talla E."/>
            <person name="Calteau A."/>
            <person name="Cai F."/>
            <person name="Tandeau de Marsac N."/>
            <person name="Rippka R."/>
            <person name="Herdman M."/>
            <person name="Sivonen K."/>
            <person name="Coursin T."/>
            <person name="Laurent T."/>
            <person name="Goodwin L."/>
            <person name="Nolan M."/>
            <person name="Davenport K.W."/>
            <person name="Han C.S."/>
            <person name="Rubin E.M."/>
            <person name="Eisen J.A."/>
            <person name="Woyke T."/>
            <person name="Gugger M."/>
            <person name="Kerfeld C.A."/>
        </authorList>
    </citation>
    <scope>NUCLEOTIDE SEQUENCE [LARGE SCALE GENOMIC DNA]</scope>
    <source>
        <strain evidence="4">ATCC 29140 / PCC 7202</strain>
    </source>
</reference>
<dbReference type="HOGENOM" id="CLU_017255_0_0_3"/>
<accession>K9YGS1</accession>
<dbReference type="EMBL" id="CP003940">
    <property type="protein sequence ID" value="AFZ46156.1"/>
    <property type="molecule type" value="Genomic_DNA"/>
</dbReference>
<keyword evidence="1" id="KW-0472">Membrane</keyword>
<dbReference type="Gene3D" id="3.60.40.10">
    <property type="entry name" value="PPM-type phosphatase domain"/>
    <property type="match status" value="1"/>
</dbReference>
<dbReference type="STRING" id="292563.Cyast_0173"/>
<dbReference type="BioCyc" id="CSTA292563:G1353-174-MONOMER"/>
<keyword evidence="1" id="KW-1133">Transmembrane helix</keyword>
<dbReference type="PROSITE" id="PS51746">
    <property type="entry name" value="PPM_2"/>
    <property type="match status" value="1"/>
</dbReference>
<evidence type="ECO:0000313" key="3">
    <source>
        <dbReference type="EMBL" id="AFZ46156.1"/>
    </source>
</evidence>
<proteinExistence type="predicted"/>
<dbReference type="KEGG" id="csn:Cyast_0173"/>
<dbReference type="AlphaFoldDB" id="K9YGS1"/>
<dbReference type="Proteomes" id="UP000010483">
    <property type="component" value="Chromosome"/>
</dbReference>
<keyword evidence="4" id="KW-1185">Reference proteome</keyword>
<protein>
    <submittedName>
        <fullName evidence="3">Protein serine/threonine phosphatase</fullName>
    </submittedName>
</protein>
<gene>
    <name evidence="3" type="ordered locus">Cyast_0173</name>
</gene>
<evidence type="ECO:0000256" key="1">
    <source>
        <dbReference type="SAM" id="Phobius"/>
    </source>
</evidence>
<name>K9YGS1_CYASC</name>
<sequence length="606" mass="69075">MTHIHCINPQCNAVNPMNEGICEQCQTPLVRRYLWVMGEVDPSWEVGSTIDDRFYLVSENIVLDLKPRDATMFPEDIPPEIVTYQRLFAQRLHLPQVYGAIAHKNTAWLLEHQSIPLTPSGELMYPQIFPTLKSCWAEASPLRQLNWLWQIVQLWYYLKRQKVLSSFLQQDNIRVDNGIIKIMELSPDHHYKPTFQDLGNFLEPLVEQSAAIIKEIVAHLVLSLQQRLITNSGEIIKILDQSLFILGNDYYQRKYHILTTTDPGKKRGKNEDACYPPSLELKENASGINTLTIICDGLGGQKGGEVASNLAITTLATELKQIYEKQLKDTLYKQTWTPLIDKEKILSALSKANDQITTINNQEERKDRDRMGTTVVLTMGLDHEIYLGHVGDSRIYLITKQGCHQLTVDDDLASREVRLGYSFYREISRNPQAGALIQALGTDYAKNIHPHIKRIIPDEDCILLLCSDGLSDFERVEQYWHQEVLPILEGKASLQDSIDNLLQIALTKNGHDNITIGLVHCQVYREDSPKQKELSWEVLASVLPNLPQPDLSAVTVVRQDKGFFDRYKYAIVIMLVVFGVVFGVFYQLRTSQNTPQPSSGQPEFYG</sequence>
<dbReference type="SMART" id="SM00332">
    <property type="entry name" value="PP2Cc"/>
    <property type="match status" value="1"/>
</dbReference>
<dbReference type="CDD" id="cd00143">
    <property type="entry name" value="PP2Cc"/>
    <property type="match status" value="1"/>
</dbReference>
<feature type="transmembrane region" description="Helical" evidence="1">
    <location>
        <begin position="567"/>
        <end position="586"/>
    </location>
</feature>
<dbReference type="SUPFAM" id="SSF81606">
    <property type="entry name" value="PP2C-like"/>
    <property type="match status" value="1"/>
</dbReference>
<keyword evidence="1" id="KW-0812">Transmembrane</keyword>
<dbReference type="InterPro" id="IPR001932">
    <property type="entry name" value="PPM-type_phosphatase-like_dom"/>
</dbReference>
<feature type="domain" description="PPM-type phosphatase" evidence="2">
    <location>
        <begin position="254"/>
        <end position="521"/>
    </location>
</feature>
<dbReference type="PATRIC" id="fig|292563.3.peg.181"/>
<organism evidence="3 4">
    <name type="scientific">Cyanobacterium stanieri (strain ATCC 29140 / PCC 7202)</name>
    <dbReference type="NCBI Taxonomy" id="292563"/>
    <lineage>
        <taxon>Bacteria</taxon>
        <taxon>Bacillati</taxon>
        <taxon>Cyanobacteriota</taxon>
        <taxon>Cyanophyceae</taxon>
        <taxon>Oscillatoriophycideae</taxon>
        <taxon>Chroococcales</taxon>
        <taxon>Geminocystaceae</taxon>
        <taxon>Cyanobacterium</taxon>
    </lineage>
</organism>
<dbReference type="eggNOG" id="COG0631">
    <property type="taxonomic scope" value="Bacteria"/>
</dbReference>
<dbReference type="SMART" id="SM00331">
    <property type="entry name" value="PP2C_SIG"/>
    <property type="match status" value="1"/>
</dbReference>